<proteinExistence type="predicted"/>
<organism evidence="3">
    <name type="scientific">Drosophila sechellia</name>
    <name type="common">Fruit fly</name>
    <dbReference type="NCBI Taxonomy" id="7238"/>
    <lineage>
        <taxon>Eukaryota</taxon>
        <taxon>Metazoa</taxon>
        <taxon>Ecdysozoa</taxon>
        <taxon>Arthropoda</taxon>
        <taxon>Hexapoda</taxon>
        <taxon>Insecta</taxon>
        <taxon>Pterygota</taxon>
        <taxon>Neoptera</taxon>
        <taxon>Endopterygota</taxon>
        <taxon>Diptera</taxon>
        <taxon>Brachycera</taxon>
        <taxon>Muscomorpha</taxon>
        <taxon>Ephydroidea</taxon>
        <taxon>Drosophilidae</taxon>
        <taxon>Drosophila</taxon>
        <taxon>Sophophora</taxon>
    </lineage>
</organism>
<evidence type="ECO:0000256" key="1">
    <source>
        <dbReference type="SAM" id="Coils"/>
    </source>
</evidence>
<dbReference type="EMBL" id="CH480828">
    <property type="protein sequence ID" value="EDW45204.1"/>
    <property type="molecule type" value="Genomic_DNA"/>
</dbReference>
<name>B4IC46_DROSE</name>
<dbReference type="STRING" id="7238.B4IC46"/>
<reference evidence="2 3" key="1">
    <citation type="journal article" date="2007" name="Nature">
        <title>Evolution of genes and genomes on the Drosophila phylogeny.</title>
        <authorList>
            <consortium name="Drosophila 12 Genomes Consortium"/>
            <person name="Clark A.G."/>
            <person name="Eisen M.B."/>
            <person name="Smith D.R."/>
            <person name="Bergman C.M."/>
            <person name="Oliver B."/>
            <person name="Markow T.A."/>
            <person name="Kaufman T.C."/>
            <person name="Kellis M."/>
            <person name="Gelbart W."/>
            <person name="Iyer V.N."/>
            <person name="Pollard D.A."/>
            <person name="Sackton T.B."/>
            <person name="Larracuente A.M."/>
            <person name="Singh N.D."/>
            <person name="Abad J.P."/>
            <person name="Abt D.N."/>
            <person name="Adryan B."/>
            <person name="Aguade M."/>
            <person name="Akashi H."/>
            <person name="Anderson W.W."/>
            <person name="Aquadro C.F."/>
            <person name="Ardell D.H."/>
            <person name="Arguello R."/>
            <person name="Artieri C.G."/>
            <person name="Barbash D.A."/>
            <person name="Barker D."/>
            <person name="Barsanti P."/>
            <person name="Batterham P."/>
            <person name="Batzoglou S."/>
            <person name="Begun D."/>
            <person name="Bhutkar A."/>
            <person name="Blanco E."/>
            <person name="Bosak S.A."/>
            <person name="Bradley R.K."/>
            <person name="Brand A.D."/>
            <person name="Brent M.R."/>
            <person name="Brooks A.N."/>
            <person name="Brown R.H."/>
            <person name="Butlin R.K."/>
            <person name="Caggese C."/>
            <person name="Calvi B.R."/>
            <person name="Bernardo de Carvalho A."/>
            <person name="Caspi A."/>
            <person name="Castrezana S."/>
            <person name="Celniker S.E."/>
            <person name="Chang J.L."/>
            <person name="Chapple C."/>
            <person name="Chatterji S."/>
            <person name="Chinwalla A."/>
            <person name="Civetta A."/>
            <person name="Clifton S.W."/>
            <person name="Comeron J.M."/>
            <person name="Costello J.C."/>
            <person name="Coyne J.A."/>
            <person name="Daub J."/>
            <person name="David R.G."/>
            <person name="Delcher A.L."/>
            <person name="Delehaunty K."/>
            <person name="Do C.B."/>
            <person name="Ebling H."/>
            <person name="Edwards K."/>
            <person name="Eickbush T."/>
            <person name="Evans J.D."/>
            <person name="Filipski A."/>
            <person name="Findeiss S."/>
            <person name="Freyhult E."/>
            <person name="Fulton L."/>
            <person name="Fulton R."/>
            <person name="Garcia A.C."/>
            <person name="Gardiner A."/>
            <person name="Garfield D.A."/>
            <person name="Garvin B.E."/>
            <person name="Gibson G."/>
            <person name="Gilbert D."/>
            <person name="Gnerre S."/>
            <person name="Godfrey J."/>
            <person name="Good R."/>
            <person name="Gotea V."/>
            <person name="Gravely B."/>
            <person name="Greenberg A.J."/>
            <person name="Griffiths-Jones S."/>
            <person name="Gross S."/>
            <person name="Guigo R."/>
            <person name="Gustafson E.A."/>
            <person name="Haerty W."/>
            <person name="Hahn M.W."/>
            <person name="Halligan D.L."/>
            <person name="Halpern A.L."/>
            <person name="Halter G.M."/>
            <person name="Han M.V."/>
            <person name="Heger A."/>
            <person name="Hillier L."/>
            <person name="Hinrichs A.S."/>
            <person name="Holmes I."/>
            <person name="Hoskins R.A."/>
            <person name="Hubisz M.J."/>
            <person name="Hultmark D."/>
            <person name="Huntley M.A."/>
            <person name="Jaffe D.B."/>
            <person name="Jagadeeshan S."/>
            <person name="Jeck W.R."/>
            <person name="Johnson J."/>
            <person name="Jones C.D."/>
            <person name="Jordan W.C."/>
            <person name="Karpen G.H."/>
            <person name="Kataoka E."/>
            <person name="Keightley P.D."/>
            <person name="Kheradpour P."/>
            <person name="Kirkness E.F."/>
            <person name="Koerich L.B."/>
            <person name="Kristiansen K."/>
            <person name="Kudrna D."/>
            <person name="Kulathinal R.J."/>
            <person name="Kumar S."/>
            <person name="Kwok R."/>
            <person name="Lander E."/>
            <person name="Langley C.H."/>
            <person name="Lapoint R."/>
            <person name="Lazzaro B.P."/>
            <person name="Lee S.J."/>
            <person name="Levesque L."/>
            <person name="Li R."/>
            <person name="Lin C.F."/>
            <person name="Lin M.F."/>
            <person name="Lindblad-Toh K."/>
            <person name="Llopart A."/>
            <person name="Long M."/>
            <person name="Low L."/>
            <person name="Lozovsky E."/>
            <person name="Lu J."/>
            <person name="Luo M."/>
            <person name="Machado C.A."/>
            <person name="Makalowski W."/>
            <person name="Marzo M."/>
            <person name="Matsuda M."/>
            <person name="Matzkin L."/>
            <person name="McAllister B."/>
            <person name="McBride C.S."/>
            <person name="McKernan B."/>
            <person name="McKernan K."/>
            <person name="Mendez-Lago M."/>
            <person name="Minx P."/>
            <person name="Mollenhauer M.U."/>
            <person name="Montooth K."/>
            <person name="Mount S.M."/>
            <person name="Mu X."/>
            <person name="Myers E."/>
            <person name="Negre B."/>
            <person name="Newfeld S."/>
            <person name="Nielsen R."/>
            <person name="Noor M.A."/>
            <person name="O'Grady P."/>
            <person name="Pachter L."/>
            <person name="Papaceit M."/>
            <person name="Parisi M.J."/>
            <person name="Parisi M."/>
            <person name="Parts L."/>
            <person name="Pedersen J.S."/>
            <person name="Pesole G."/>
            <person name="Phillippy A.M."/>
            <person name="Ponting C.P."/>
            <person name="Pop M."/>
            <person name="Porcelli D."/>
            <person name="Powell J.R."/>
            <person name="Prohaska S."/>
            <person name="Pruitt K."/>
            <person name="Puig M."/>
            <person name="Quesneville H."/>
            <person name="Ram K.R."/>
            <person name="Rand D."/>
            <person name="Rasmussen M.D."/>
            <person name="Reed L.K."/>
            <person name="Reenan R."/>
            <person name="Reily A."/>
            <person name="Remington K.A."/>
            <person name="Rieger T.T."/>
            <person name="Ritchie M.G."/>
            <person name="Robin C."/>
            <person name="Rogers Y.H."/>
            <person name="Rohde C."/>
            <person name="Rozas J."/>
            <person name="Rubenfield M.J."/>
            <person name="Ruiz A."/>
            <person name="Russo S."/>
            <person name="Salzberg S.L."/>
            <person name="Sanchez-Gracia A."/>
            <person name="Saranga D.J."/>
            <person name="Sato H."/>
            <person name="Schaeffer S.W."/>
            <person name="Schatz M.C."/>
            <person name="Schlenke T."/>
            <person name="Schwartz R."/>
            <person name="Segarra C."/>
            <person name="Singh R.S."/>
            <person name="Sirot L."/>
            <person name="Sirota M."/>
            <person name="Sisneros N.B."/>
            <person name="Smith C.D."/>
            <person name="Smith T.F."/>
            <person name="Spieth J."/>
            <person name="Stage D.E."/>
            <person name="Stark A."/>
            <person name="Stephan W."/>
            <person name="Strausberg R.L."/>
            <person name="Strempel S."/>
            <person name="Sturgill D."/>
            <person name="Sutton G."/>
            <person name="Sutton G.G."/>
            <person name="Tao W."/>
            <person name="Teichmann S."/>
            <person name="Tobari Y.N."/>
            <person name="Tomimura Y."/>
            <person name="Tsolas J.M."/>
            <person name="Valente V.L."/>
            <person name="Venter E."/>
            <person name="Venter J.C."/>
            <person name="Vicario S."/>
            <person name="Vieira F.G."/>
            <person name="Vilella A.J."/>
            <person name="Villasante A."/>
            <person name="Walenz B."/>
            <person name="Wang J."/>
            <person name="Wasserman M."/>
            <person name="Watts T."/>
            <person name="Wilson D."/>
            <person name="Wilson R.K."/>
            <person name="Wing R.A."/>
            <person name="Wolfner M.F."/>
            <person name="Wong A."/>
            <person name="Wong G.K."/>
            <person name="Wu C.I."/>
            <person name="Wu G."/>
            <person name="Yamamoto D."/>
            <person name="Yang H.P."/>
            <person name="Yang S.P."/>
            <person name="Yorke J.A."/>
            <person name="Yoshida K."/>
            <person name="Zdobnov E."/>
            <person name="Zhang P."/>
            <person name="Zhang Y."/>
            <person name="Zimin A.V."/>
            <person name="Baldwin J."/>
            <person name="Abdouelleil A."/>
            <person name="Abdulkadir J."/>
            <person name="Abebe A."/>
            <person name="Abera B."/>
            <person name="Abreu J."/>
            <person name="Acer S.C."/>
            <person name="Aftuck L."/>
            <person name="Alexander A."/>
            <person name="An P."/>
            <person name="Anderson E."/>
            <person name="Anderson S."/>
            <person name="Arachi H."/>
            <person name="Azer M."/>
            <person name="Bachantsang P."/>
            <person name="Barry A."/>
            <person name="Bayul T."/>
            <person name="Berlin A."/>
            <person name="Bessette D."/>
            <person name="Bloom T."/>
            <person name="Blye J."/>
            <person name="Boguslavskiy L."/>
            <person name="Bonnet C."/>
            <person name="Boukhgalter B."/>
            <person name="Bourzgui I."/>
            <person name="Brown A."/>
            <person name="Cahill P."/>
            <person name="Channer S."/>
            <person name="Cheshatsang Y."/>
            <person name="Chuda L."/>
            <person name="Citroen M."/>
            <person name="Collymore A."/>
            <person name="Cooke P."/>
            <person name="Costello M."/>
            <person name="D'Aco K."/>
            <person name="Daza R."/>
            <person name="De Haan G."/>
            <person name="DeGray S."/>
            <person name="DeMaso C."/>
            <person name="Dhargay N."/>
            <person name="Dooley K."/>
            <person name="Dooley E."/>
            <person name="Doricent M."/>
            <person name="Dorje P."/>
            <person name="Dorjee K."/>
            <person name="Dupes A."/>
            <person name="Elong R."/>
            <person name="Falk J."/>
            <person name="Farina A."/>
            <person name="Faro S."/>
            <person name="Ferguson D."/>
            <person name="Fisher S."/>
            <person name="Foley C.D."/>
            <person name="Franke A."/>
            <person name="Friedrich D."/>
            <person name="Gadbois L."/>
            <person name="Gearin G."/>
            <person name="Gearin C.R."/>
            <person name="Giannoukos G."/>
            <person name="Goode T."/>
            <person name="Graham J."/>
            <person name="Grandbois E."/>
            <person name="Grewal S."/>
            <person name="Gyaltsen K."/>
            <person name="Hafez N."/>
            <person name="Hagos B."/>
            <person name="Hall J."/>
            <person name="Henson C."/>
            <person name="Hollinger A."/>
            <person name="Honan T."/>
            <person name="Huard M.D."/>
            <person name="Hughes L."/>
            <person name="Hurhula B."/>
            <person name="Husby M.E."/>
            <person name="Kamat A."/>
            <person name="Kanga B."/>
            <person name="Kashin S."/>
            <person name="Khazanovich D."/>
            <person name="Kisner P."/>
            <person name="Lance K."/>
            <person name="Lara M."/>
            <person name="Lee W."/>
            <person name="Lennon N."/>
            <person name="Letendre F."/>
            <person name="LeVine R."/>
            <person name="Lipovsky A."/>
            <person name="Liu X."/>
            <person name="Liu J."/>
            <person name="Liu S."/>
            <person name="Lokyitsang T."/>
            <person name="Lokyitsang Y."/>
            <person name="Lubonja R."/>
            <person name="Lui A."/>
            <person name="MacDonald P."/>
            <person name="Magnisalis V."/>
            <person name="Maru K."/>
            <person name="Matthews C."/>
            <person name="McCusker W."/>
            <person name="McDonough S."/>
            <person name="Mehta T."/>
            <person name="Meldrim J."/>
            <person name="Meneus L."/>
            <person name="Mihai O."/>
            <person name="Mihalev A."/>
            <person name="Mihova T."/>
            <person name="Mittelman R."/>
            <person name="Mlenga V."/>
            <person name="Montmayeur A."/>
            <person name="Mulrain L."/>
            <person name="Navidi A."/>
            <person name="Naylor J."/>
            <person name="Negash T."/>
            <person name="Nguyen T."/>
            <person name="Nguyen N."/>
            <person name="Nicol R."/>
            <person name="Norbu C."/>
            <person name="Norbu N."/>
            <person name="Novod N."/>
            <person name="O'Neill B."/>
            <person name="Osman S."/>
            <person name="Markiewicz E."/>
            <person name="Oyono O.L."/>
            <person name="Patti C."/>
            <person name="Phunkhang P."/>
            <person name="Pierre F."/>
            <person name="Priest M."/>
            <person name="Raghuraman S."/>
            <person name="Rege F."/>
            <person name="Reyes R."/>
            <person name="Rise C."/>
            <person name="Rogov P."/>
            <person name="Ross K."/>
            <person name="Ryan E."/>
            <person name="Settipalli S."/>
            <person name="Shea T."/>
            <person name="Sherpa N."/>
            <person name="Shi L."/>
            <person name="Shih D."/>
            <person name="Sparrow T."/>
            <person name="Spaulding J."/>
            <person name="Stalker J."/>
            <person name="Stange-Thomann N."/>
            <person name="Stavropoulos S."/>
            <person name="Stone C."/>
            <person name="Strader C."/>
            <person name="Tesfaye S."/>
            <person name="Thomson T."/>
            <person name="Thoulutsang Y."/>
            <person name="Thoulutsang D."/>
            <person name="Topham K."/>
            <person name="Topping I."/>
            <person name="Tsamla T."/>
            <person name="Vassiliev H."/>
            <person name="Vo A."/>
            <person name="Wangchuk T."/>
            <person name="Wangdi T."/>
            <person name="Weiand M."/>
            <person name="Wilkinson J."/>
            <person name="Wilson A."/>
            <person name="Yadav S."/>
            <person name="Young G."/>
            <person name="Yu Q."/>
            <person name="Zembek L."/>
            <person name="Zhong D."/>
            <person name="Zimmer A."/>
            <person name="Zwirko Z."/>
            <person name="Jaffe D.B."/>
            <person name="Alvarez P."/>
            <person name="Brockman W."/>
            <person name="Butler J."/>
            <person name="Chin C."/>
            <person name="Gnerre S."/>
            <person name="Grabherr M."/>
            <person name="Kleber M."/>
            <person name="Mauceli E."/>
            <person name="MacCallum I."/>
        </authorList>
    </citation>
    <scope>NUCLEOTIDE SEQUENCE [LARGE SCALE GENOMIC DNA]</scope>
    <source>
        <strain evidence="3">Rob3c / Tucson 14021-0248.25</strain>
    </source>
</reference>
<dbReference type="Proteomes" id="UP000001292">
    <property type="component" value="Unassembled WGS sequence"/>
</dbReference>
<gene>
    <name evidence="2" type="primary">Dsec\GM10370</name>
    <name evidence="2" type="ORF">Dsec_GM10370</name>
</gene>
<keyword evidence="3" id="KW-1185">Reference proteome</keyword>
<sequence length="191" mass="22076">MSKASGSEDEPLVPDDFDDDFYKELCDKIPEATKALRQKDTPNNADNVQRLLICGSRYKSDLRLEKERSQELRKEIESLEERLENAAKVTKMDMATIEELRGIIEGAWKQKDAAQIREQSAQDEVLSLREKLDESEQMVAHLNEKRLAMSKRDDGKERERLKAEIADLNKRLQLQRTYATELDHTIERIGG</sequence>
<dbReference type="SMR" id="B4IC46"/>
<feature type="coiled-coil region" evidence="1">
    <location>
        <begin position="59"/>
        <end position="178"/>
    </location>
</feature>
<dbReference type="OMA" id="DFFEEMC"/>
<evidence type="ECO:0000313" key="2">
    <source>
        <dbReference type="EMBL" id="EDW45204.1"/>
    </source>
</evidence>
<keyword evidence="1" id="KW-0175">Coiled coil</keyword>
<evidence type="ECO:0000313" key="3">
    <source>
        <dbReference type="Proteomes" id="UP000001292"/>
    </source>
</evidence>
<dbReference type="HOGENOM" id="CLU_1422882_0_0_1"/>
<protein>
    <submittedName>
        <fullName evidence="2">GM10370</fullName>
    </submittedName>
</protein>
<dbReference type="AlphaFoldDB" id="B4IC46"/>
<accession>B4IC46</accession>